<dbReference type="EMBL" id="PIQN01000003">
    <property type="protein sequence ID" value="PKA45329.1"/>
    <property type="molecule type" value="Genomic_DNA"/>
</dbReference>
<accession>A0A2N0DGW1</accession>
<name>A0A2N0DGW1_RHISU</name>
<sequence>MGIGCGKKALLFIGLTVGFASAAGAEVGGRLAIGDFVIDASEVTIGQFREFAEATGLKTAAEKSGGGFEWGSGWERRAGWTVYRPFGVEPASLDEPAVHVSWDEASAFCRWRNGRLPTAQEWRRAAYTETRASSAGFEAGRVYRFPSGETADGMNTRDGDPWPRHASVGSTPPGVNGLYDMGGNVWEWIADRRGEEALTAGGSWWYGSEQTTADAMQWKRFDFYAVYVGFRCAYPSPS</sequence>
<evidence type="ECO:0000259" key="2">
    <source>
        <dbReference type="Pfam" id="PF03781"/>
    </source>
</evidence>
<dbReference type="STRING" id="1041146.GCA_000427985_05069"/>
<protein>
    <recommendedName>
        <fullName evidence="2">Sulfatase-modifying factor enzyme-like domain-containing protein</fullName>
    </recommendedName>
</protein>
<evidence type="ECO:0000256" key="1">
    <source>
        <dbReference type="SAM" id="SignalP"/>
    </source>
</evidence>
<proteinExistence type="predicted"/>
<dbReference type="Pfam" id="PF03781">
    <property type="entry name" value="FGE-sulfatase"/>
    <property type="match status" value="1"/>
</dbReference>
<dbReference type="InterPro" id="IPR051043">
    <property type="entry name" value="Sulfatase_Mod_Factor_Kinase"/>
</dbReference>
<dbReference type="PANTHER" id="PTHR23150:SF19">
    <property type="entry name" value="FORMYLGLYCINE-GENERATING ENZYME"/>
    <property type="match status" value="1"/>
</dbReference>
<comment type="caution">
    <text evidence="3">The sequence shown here is derived from an EMBL/GenBank/DDBJ whole genome shotgun (WGS) entry which is preliminary data.</text>
</comment>
<feature type="signal peptide" evidence="1">
    <location>
        <begin position="1"/>
        <end position="22"/>
    </location>
</feature>
<dbReference type="Gene3D" id="3.90.1580.10">
    <property type="entry name" value="paralog of FGE (formylglycine-generating enzyme)"/>
    <property type="match status" value="1"/>
</dbReference>
<dbReference type="SUPFAM" id="SSF56436">
    <property type="entry name" value="C-type lectin-like"/>
    <property type="match status" value="1"/>
</dbReference>
<evidence type="ECO:0000313" key="4">
    <source>
        <dbReference type="Proteomes" id="UP000232164"/>
    </source>
</evidence>
<evidence type="ECO:0000313" key="3">
    <source>
        <dbReference type="EMBL" id="PKA45329.1"/>
    </source>
</evidence>
<dbReference type="AlphaFoldDB" id="A0A2N0DGW1"/>
<reference evidence="3 4" key="2">
    <citation type="submission" date="2017-12" db="EMBL/GenBank/DDBJ databases">
        <title>Genome sequence of Rhizobium sullae HCNT1 isolated from Sulla coronaria nodules and featuring peculiar denitrification phenotypes.</title>
        <authorList>
            <person name="De Diego-Diaz B."/>
            <person name="Treu L."/>
            <person name="Campanaro S."/>
            <person name="Da Silva Duarte V."/>
            <person name="Basaglia M."/>
            <person name="Favaro L."/>
            <person name="Casella S."/>
            <person name="Squartini A."/>
        </authorList>
    </citation>
    <scope>NUCLEOTIDE SEQUENCE [LARGE SCALE GENOMIC DNA]</scope>
    <source>
        <strain evidence="3 4">HCNT1</strain>
    </source>
</reference>
<dbReference type="InterPro" id="IPR016187">
    <property type="entry name" value="CTDL_fold"/>
</dbReference>
<feature type="chain" id="PRO_5014974542" description="Sulfatase-modifying factor enzyme-like domain-containing protein" evidence="1">
    <location>
        <begin position="23"/>
        <end position="238"/>
    </location>
</feature>
<dbReference type="Proteomes" id="UP000232164">
    <property type="component" value="Unassembled WGS sequence"/>
</dbReference>
<gene>
    <name evidence="3" type="ORF">CWR43_04525</name>
</gene>
<organism evidence="3 4">
    <name type="scientific">Rhizobium sullae</name>
    <name type="common">Rhizobium hedysari</name>
    <dbReference type="NCBI Taxonomy" id="50338"/>
    <lineage>
        <taxon>Bacteria</taxon>
        <taxon>Pseudomonadati</taxon>
        <taxon>Pseudomonadota</taxon>
        <taxon>Alphaproteobacteria</taxon>
        <taxon>Hyphomicrobiales</taxon>
        <taxon>Rhizobiaceae</taxon>
        <taxon>Rhizobium/Agrobacterium group</taxon>
        <taxon>Rhizobium</taxon>
    </lineage>
</organism>
<keyword evidence="1" id="KW-0732">Signal</keyword>
<dbReference type="GO" id="GO:0120147">
    <property type="term" value="F:formylglycine-generating oxidase activity"/>
    <property type="evidence" value="ECO:0007669"/>
    <property type="project" value="TreeGrafter"/>
</dbReference>
<dbReference type="InterPro" id="IPR005532">
    <property type="entry name" value="SUMF_dom"/>
</dbReference>
<feature type="domain" description="Sulfatase-modifying factor enzyme-like" evidence="2">
    <location>
        <begin position="35"/>
        <end position="233"/>
    </location>
</feature>
<dbReference type="PANTHER" id="PTHR23150">
    <property type="entry name" value="SULFATASE MODIFYING FACTOR 1, 2"/>
    <property type="match status" value="1"/>
</dbReference>
<reference evidence="3 4" key="1">
    <citation type="submission" date="2017-11" db="EMBL/GenBank/DDBJ databases">
        <authorList>
            <person name="Han C.G."/>
        </authorList>
    </citation>
    <scope>NUCLEOTIDE SEQUENCE [LARGE SCALE GENOMIC DNA]</scope>
    <source>
        <strain evidence="3 4">HCNT1</strain>
    </source>
</reference>
<dbReference type="InterPro" id="IPR042095">
    <property type="entry name" value="SUMF_sf"/>
</dbReference>